<comment type="subcellular location">
    <subcellularLocation>
        <location evidence="1">Membrane</location>
        <topology evidence="1">Multi-pass membrane protein</topology>
    </subcellularLocation>
</comment>
<dbReference type="SUPFAM" id="SSF161084">
    <property type="entry name" value="MAPEG domain-like"/>
    <property type="match status" value="1"/>
</dbReference>
<dbReference type="PANTHER" id="PTHR10250:SF26">
    <property type="entry name" value="GLUTATHIONE S-TRANSFERASE 3, MITOCHONDRIAL"/>
    <property type="match status" value="1"/>
</dbReference>
<evidence type="ECO:0000256" key="4">
    <source>
        <dbReference type="ARBA" id="ARBA00023136"/>
    </source>
</evidence>
<dbReference type="GO" id="GO:0004364">
    <property type="term" value="F:glutathione transferase activity"/>
    <property type="evidence" value="ECO:0007669"/>
    <property type="project" value="TreeGrafter"/>
</dbReference>
<dbReference type="GO" id="GO:0004602">
    <property type="term" value="F:glutathione peroxidase activity"/>
    <property type="evidence" value="ECO:0007669"/>
    <property type="project" value="TreeGrafter"/>
</dbReference>
<evidence type="ECO:0008006" key="8">
    <source>
        <dbReference type="Google" id="ProtNLM"/>
    </source>
</evidence>
<dbReference type="InterPro" id="IPR050997">
    <property type="entry name" value="MAPEG"/>
</dbReference>
<name>M2YJ86_DOTSN</name>
<evidence type="ECO:0000256" key="3">
    <source>
        <dbReference type="ARBA" id="ARBA00022989"/>
    </source>
</evidence>
<dbReference type="eggNOG" id="ENOG502S4E5">
    <property type="taxonomic scope" value="Eukaryota"/>
</dbReference>
<dbReference type="HOGENOM" id="CLU_110291_1_1_1"/>
<feature type="transmembrane region" description="Helical" evidence="5">
    <location>
        <begin position="51"/>
        <end position="69"/>
    </location>
</feature>
<sequence>MQARVLPQVAQHHSRYSTELRNHHLPQPPHHPNYQPTPTAKMPITLTLPTTYGYTAILALGAIPLLSFFQGMTVSSLRKAARVPYPNAYASAEQSKSSPEAYKFNCAQRAHGNLLENMPQTIAMLLFAGLFYPTATPVLGATWVVGRVLYAYGYITSKENGKGRSLGAVFWLGQLGLMGLCVSAGLKMI</sequence>
<dbReference type="GO" id="GO:0016020">
    <property type="term" value="C:membrane"/>
    <property type="evidence" value="ECO:0007669"/>
    <property type="project" value="UniProtKB-SubCell"/>
</dbReference>
<feature type="transmembrane region" description="Helical" evidence="5">
    <location>
        <begin position="122"/>
        <end position="145"/>
    </location>
</feature>
<dbReference type="STRING" id="675120.M2YJ86"/>
<evidence type="ECO:0000256" key="1">
    <source>
        <dbReference type="ARBA" id="ARBA00004141"/>
    </source>
</evidence>
<reference evidence="7" key="1">
    <citation type="journal article" date="2012" name="PLoS Genet.">
        <title>The genomes of the fungal plant pathogens Cladosporium fulvum and Dothistroma septosporum reveal adaptation to different hosts and lifestyles but also signatures of common ancestry.</title>
        <authorList>
            <person name="de Wit P.J.G.M."/>
            <person name="van der Burgt A."/>
            <person name="Oekmen B."/>
            <person name="Stergiopoulos I."/>
            <person name="Abd-Elsalam K.A."/>
            <person name="Aerts A.L."/>
            <person name="Bahkali A.H."/>
            <person name="Beenen H.G."/>
            <person name="Chettri P."/>
            <person name="Cox M.P."/>
            <person name="Datema E."/>
            <person name="de Vries R.P."/>
            <person name="Dhillon B."/>
            <person name="Ganley A.R."/>
            <person name="Griffiths S.A."/>
            <person name="Guo Y."/>
            <person name="Hamelin R.C."/>
            <person name="Henrissat B."/>
            <person name="Kabir M.S."/>
            <person name="Jashni M.K."/>
            <person name="Kema G."/>
            <person name="Klaubauf S."/>
            <person name="Lapidus A."/>
            <person name="Levasseur A."/>
            <person name="Lindquist E."/>
            <person name="Mehrabi R."/>
            <person name="Ohm R.A."/>
            <person name="Owen T.J."/>
            <person name="Salamov A."/>
            <person name="Schwelm A."/>
            <person name="Schijlen E."/>
            <person name="Sun H."/>
            <person name="van den Burg H.A."/>
            <person name="van Ham R.C.H.J."/>
            <person name="Zhang S."/>
            <person name="Goodwin S.B."/>
            <person name="Grigoriev I.V."/>
            <person name="Collemare J."/>
            <person name="Bradshaw R.E."/>
        </authorList>
    </citation>
    <scope>NUCLEOTIDE SEQUENCE [LARGE SCALE GENOMIC DNA]</scope>
    <source>
        <strain evidence="7">NZE10 / CBS 128990</strain>
    </source>
</reference>
<proteinExistence type="predicted"/>
<dbReference type="Gene3D" id="1.20.120.550">
    <property type="entry name" value="Membrane associated eicosanoid/glutathione metabolism-like domain"/>
    <property type="match status" value="1"/>
</dbReference>
<dbReference type="OMA" id="KVGMARK"/>
<dbReference type="EMBL" id="KB446546">
    <property type="protein sequence ID" value="EME38981.1"/>
    <property type="molecule type" value="Genomic_DNA"/>
</dbReference>
<dbReference type="OrthoDB" id="410651at2759"/>
<organism evidence="6 7">
    <name type="scientific">Dothistroma septosporum (strain NZE10 / CBS 128990)</name>
    <name type="common">Red band needle blight fungus</name>
    <name type="synonym">Mycosphaerella pini</name>
    <dbReference type="NCBI Taxonomy" id="675120"/>
    <lineage>
        <taxon>Eukaryota</taxon>
        <taxon>Fungi</taxon>
        <taxon>Dikarya</taxon>
        <taxon>Ascomycota</taxon>
        <taxon>Pezizomycotina</taxon>
        <taxon>Dothideomycetes</taxon>
        <taxon>Dothideomycetidae</taxon>
        <taxon>Mycosphaerellales</taxon>
        <taxon>Mycosphaerellaceae</taxon>
        <taxon>Dothistroma</taxon>
    </lineage>
</organism>
<keyword evidence="2 5" id="KW-0812">Transmembrane</keyword>
<dbReference type="Proteomes" id="UP000016933">
    <property type="component" value="Unassembled WGS sequence"/>
</dbReference>
<dbReference type="InterPro" id="IPR001129">
    <property type="entry name" value="Membr-assoc_MAPEG"/>
</dbReference>
<keyword evidence="4 5" id="KW-0472">Membrane</keyword>
<dbReference type="AlphaFoldDB" id="M2YJ86"/>
<dbReference type="GO" id="GO:0005783">
    <property type="term" value="C:endoplasmic reticulum"/>
    <property type="evidence" value="ECO:0007669"/>
    <property type="project" value="TreeGrafter"/>
</dbReference>
<dbReference type="PANTHER" id="PTHR10250">
    <property type="entry name" value="MICROSOMAL GLUTATHIONE S-TRANSFERASE"/>
    <property type="match status" value="1"/>
</dbReference>
<dbReference type="InterPro" id="IPR023352">
    <property type="entry name" value="MAPEG-like_dom_sf"/>
</dbReference>
<reference evidence="6 7" key="2">
    <citation type="journal article" date="2012" name="PLoS Pathog.">
        <title>Diverse lifestyles and strategies of plant pathogenesis encoded in the genomes of eighteen Dothideomycetes fungi.</title>
        <authorList>
            <person name="Ohm R.A."/>
            <person name="Feau N."/>
            <person name="Henrissat B."/>
            <person name="Schoch C.L."/>
            <person name="Horwitz B.A."/>
            <person name="Barry K.W."/>
            <person name="Condon B.J."/>
            <person name="Copeland A.C."/>
            <person name="Dhillon B."/>
            <person name="Glaser F."/>
            <person name="Hesse C.N."/>
            <person name="Kosti I."/>
            <person name="LaButti K."/>
            <person name="Lindquist E.A."/>
            <person name="Lucas S."/>
            <person name="Salamov A.A."/>
            <person name="Bradshaw R.E."/>
            <person name="Ciuffetti L."/>
            <person name="Hamelin R.C."/>
            <person name="Kema G.H.J."/>
            <person name="Lawrence C."/>
            <person name="Scott J.A."/>
            <person name="Spatafora J.W."/>
            <person name="Turgeon B.G."/>
            <person name="de Wit P.J.G.M."/>
            <person name="Zhong S."/>
            <person name="Goodwin S.B."/>
            <person name="Grigoriev I.V."/>
        </authorList>
    </citation>
    <scope>NUCLEOTIDE SEQUENCE [LARGE SCALE GENOMIC DNA]</scope>
    <source>
        <strain evidence="7">NZE10 / CBS 128990</strain>
    </source>
</reference>
<keyword evidence="7" id="KW-1185">Reference proteome</keyword>
<keyword evidence="3 5" id="KW-1133">Transmembrane helix</keyword>
<protein>
    <recommendedName>
        <fullName evidence="8">Glutathione S-transferase</fullName>
    </recommendedName>
</protein>
<accession>M2YJ86</accession>
<dbReference type="Pfam" id="PF01124">
    <property type="entry name" value="MAPEG"/>
    <property type="match status" value="1"/>
</dbReference>
<gene>
    <name evidence="6" type="ORF">DOTSEDRAFT_92243</name>
</gene>
<evidence type="ECO:0000313" key="7">
    <source>
        <dbReference type="Proteomes" id="UP000016933"/>
    </source>
</evidence>
<evidence type="ECO:0000313" key="6">
    <source>
        <dbReference type="EMBL" id="EME38981.1"/>
    </source>
</evidence>
<dbReference type="GO" id="GO:0005635">
    <property type="term" value="C:nuclear envelope"/>
    <property type="evidence" value="ECO:0007669"/>
    <property type="project" value="TreeGrafter"/>
</dbReference>
<feature type="transmembrane region" description="Helical" evidence="5">
    <location>
        <begin position="165"/>
        <end position="186"/>
    </location>
</feature>
<evidence type="ECO:0000256" key="2">
    <source>
        <dbReference type="ARBA" id="ARBA00022692"/>
    </source>
</evidence>
<evidence type="ECO:0000256" key="5">
    <source>
        <dbReference type="SAM" id="Phobius"/>
    </source>
</evidence>